<keyword evidence="3" id="KW-1185">Reference proteome</keyword>
<dbReference type="RefSeq" id="XP_062714190.1">
    <property type="nucleotide sequence ID" value="XM_062858206.1"/>
</dbReference>
<dbReference type="GeneID" id="109408820"/>
<evidence type="ECO:0000313" key="3">
    <source>
        <dbReference type="Proteomes" id="UP000069940"/>
    </source>
</evidence>
<feature type="region of interest" description="Disordered" evidence="1">
    <location>
        <begin position="187"/>
        <end position="212"/>
    </location>
</feature>
<evidence type="ECO:0000256" key="1">
    <source>
        <dbReference type="SAM" id="MobiDB-lite"/>
    </source>
</evidence>
<reference evidence="2" key="2">
    <citation type="submission" date="2025-05" db="UniProtKB">
        <authorList>
            <consortium name="EnsemblMetazoa"/>
        </authorList>
    </citation>
    <scope>IDENTIFICATION</scope>
    <source>
        <strain evidence="2">Foshan</strain>
    </source>
</reference>
<accession>A0ABM1ZE04</accession>
<dbReference type="Proteomes" id="UP000069940">
    <property type="component" value="Unassembled WGS sequence"/>
</dbReference>
<name>A0ABM1ZE04_AEDAL</name>
<reference evidence="3" key="1">
    <citation type="journal article" date="2015" name="Proc. Natl. Acad. Sci. U.S.A.">
        <title>Genome sequence of the Asian Tiger mosquito, Aedes albopictus, reveals insights into its biology, genetics, and evolution.</title>
        <authorList>
            <person name="Chen X.G."/>
            <person name="Jiang X."/>
            <person name="Gu J."/>
            <person name="Xu M."/>
            <person name="Wu Y."/>
            <person name="Deng Y."/>
            <person name="Zhang C."/>
            <person name="Bonizzoni M."/>
            <person name="Dermauw W."/>
            <person name="Vontas J."/>
            <person name="Armbruster P."/>
            <person name="Huang X."/>
            <person name="Yang Y."/>
            <person name="Zhang H."/>
            <person name="He W."/>
            <person name="Peng H."/>
            <person name="Liu Y."/>
            <person name="Wu K."/>
            <person name="Chen J."/>
            <person name="Lirakis M."/>
            <person name="Topalis P."/>
            <person name="Van Leeuwen T."/>
            <person name="Hall A.B."/>
            <person name="Jiang X."/>
            <person name="Thorpe C."/>
            <person name="Mueller R.L."/>
            <person name="Sun C."/>
            <person name="Waterhouse R.M."/>
            <person name="Yan G."/>
            <person name="Tu Z.J."/>
            <person name="Fang X."/>
            <person name="James A.A."/>
        </authorList>
    </citation>
    <scope>NUCLEOTIDE SEQUENCE [LARGE SCALE GENOMIC DNA]</scope>
    <source>
        <strain evidence="3">Foshan</strain>
    </source>
</reference>
<feature type="compositionally biased region" description="Polar residues" evidence="1">
    <location>
        <begin position="203"/>
        <end position="212"/>
    </location>
</feature>
<protein>
    <submittedName>
        <fullName evidence="2">Uncharacterized protein</fullName>
    </submittedName>
</protein>
<evidence type="ECO:0000313" key="2">
    <source>
        <dbReference type="EnsemblMetazoa" id="AALFPA23_017574.P25707"/>
    </source>
</evidence>
<organism evidence="2 3">
    <name type="scientific">Aedes albopictus</name>
    <name type="common">Asian tiger mosquito</name>
    <name type="synonym">Stegomyia albopicta</name>
    <dbReference type="NCBI Taxonomy" id="7160"/>
    <lineage>
        <taxon>Eukaryota</taxon>
        <taxon>Metazoa</taxon>
        <taxon>Ecdysozoa</taxon>
        <taxon>Arthropoda</taxon>
        <taxon>Hexapoda</taxon>
        <taxon>Insecta</taxon>
        <taxon>Pterygota</taxon>
        <taxon>Neoptera</taxon>
        <taxon>Endopterygota</taxon>
        <taxon>Diptera</taxon>
        <taxon>Nematocera</taxon>
        <taxon>Culicoidea</taxon>
        <taxon>Culicidae</taxon>
        <taxon>Culicinae</taxon>
        <taxon>Aedini</taxon>
        <taxon>Aedes</taxon>
        <taxon>Stegomyia</taxon>
    </lineage>
</organism>
<sequence>MSRRSLLRNGRKPFKRSEQYVITLKAKIPLVPSAYYADNTNCHCPALPCQANFRLAAHKRPQRSLCASCRSERSEQLFVQVHAEQHKARSAQSVGSEVRKCNYSVRLTENDADYQLHLPQQIITSSRHARILREHTRAQRGDTWTVRILRPTVPGRSNRTPTARIRFSILGQQSFRLFRTHLPIEKQNRQARKGPSAVEAFPSPSQRAPSQGLCCTSHNLRRSNRQLGTRIDPWTSIEHRVSAHVLVEPTGKSEHQKSLVGIRSTAGRRISCRRG</sequence>
<proteinExistence type="predicted"/>
<dbReference type="EnsemblMetazoa" id="AALFPA23_017574.R25707">
    <property type="protein sequence ID" value="AALFPA23_017574.P25707"/>
    <property type="gene ID" value="AALFPA23_017574"/>
</dbReference>